<proteinExistence type="predicted"/>
<organism evidence="1">
    <name type="scientific">Podoviridae sp. ctlpi2</name>
    <dbReference type="NCBI Taxonomy" id="2826574"/>
    <lineage>
        <taxon>Viruses</taxon>
        <taxon>Duplodnaviria</taxon>
        <taxon>Heunggongvirae</taxon>
        <taxon>Uroviricota</taxon>
        <taxon>Caudoviricetes</taxon>
    </lineage>
</organism>
<name>A0A8S5MLJ8_9CAUD</name>
<sequence>MAGIPVVVTAAVINQVQNVERVGRIDRVNDVSIKAFPCPKVNDKGLTGAWWWADKIAIAVALWATYETWKAAKEEYKIGKRYYDLAKEQWDFFYNYYRPLEDQELAEIWAELPYLPDYKAAVQGHTRLIDKVFANAETKRKQLADLYCICADVGEFRKTDLMKSTVRGDSENFARRYAEKLAQEKNDIRWARRVAAASRGRGLLSASTSLASKAAGFFSDYAQAMGGLAGSAWAFSGYVRNRQQTEFNPVRQRINARADVPNTYRGFDAQAYWSDNAASIYEPTPRGGLAWTQAEGQAPYMASGFDPAGYAQTAPRT</sequence>
<protein>
    <submittedName>
        <fullName evidence="1">Uncharacterized protein</fullName>
    </submittedName>
</protein>
<accession>A0A8S5MLJ8</accession>
<evidence type="ECO:0000313" key="1">
    <source>
        <dbReference type="EMBL" id="DAD83104.1"/>
    </source>
</evidence>
<dbReference type="EMBL" id="BK014928">
    <property type="protein sequence ID" value="DAD83104.1"/>
    <property type="molecule type" value="Genomic_DNA"/>
</dbReference>
<reference evidence="1" key="1">
    <citation type="journal article" date="2021" name="Proc. Natl. Acad. Sci. U.S.A.">
        <title>A Catalog of Tens of Thousands of Viruses from Human Metagenomes Reveals Hidden Associations with Chronic Diseases.</title>
        <authorList>
            <person name="Tisza M.J."/>
            <person name="Buck C.B."/>
        </authorList>
    </citation>
    <scope>NUCLEOTIDE SEQUENCE</scope>
    <source>
        <strain evidence="1">Ctlpi2</strain>
    </source>
</reference>